<gene>
    <name evidence="2" type="ORF">PQ457_20120</name>
</gene>
<keyword evidence="1" id="KW-0812">Transmembrane</keyword>
<keyword evidence="3" id="KW-1185">Reference proteome</keyword>
<keyword evidence="2" id="KW-0614">Plasmid</keyword>
<protein>
    <recommendedName>
        <fullName evidence="4">DUF2946 domain-containing protein</fullName>
    </recommendedName>
</protein>
<evidence type="ECO:0000313" key="3">
    <source>
        <dbReference type="Proteomes" id="UP001218231"/>
    </source>
</evidence>
<dbReference type="Proteomes" id="UP001218231">
    <property type="component" value="Plasmid unnamed1"/>
</dbReference>
<sequence>MEAMRILIRDKRWLAITLIVLALALRAMVPQGYMPVAHGRVLTVEICADATGIPHQRQIIVPGRPAAPADDRTDHPACAFAGHAMPMLGGADPVLLAAALVFILLVGVAPVASAPRARPQRLRPPLRAPPIHP</sequence>
<name>A0ABY7U2F4_9SPHN</name>
<accession>A0ABY7U2F4</accession>
<evidence type="ECO:0000256" key="1">
    <source>
        <dbReference type="SAM" id="Phobius"/>
    </source>
</evidence>
<keyword evidence="1" id="KW-1133">Transmembrane helix</keyword>
<dbReference type="EMBL" id="CP117418">
    <property type="protein sequence ID" value="WCT79305.1"/>
    <property type="molecule type" value="Genomic_DNA"/>
</dbReference>
<dbReference type="RefSeq" id="WP_273619582.1">
    <property type="nucleotide sequence ID" value="NZ_CP103869.1"/>
</dbReference>
<geneLocation type="plasmid" evidence="2 3">
    <name>unnamed1</name>
</geneLocation>
<evidence type="ECO:0000313" key="2">
    <source>
        <dbReference type="EMBL" id="WCT79305.1"/>
    </source>
</evidence>
<organism evidence="2 3">
    <name type="scientific">Novosphingobium humi</name>
    <dbReference type="NCBI Taxonomy" id="2282397"/>
    <lineage>
        <taxon>Bacteria</taxon>
        <taxon>Pseudomonadati</taxon>
        <taxon>Pseudomonadota</taxon>
        <taxon>Alphaproteobacteria</taxon>
        <taxon>Sphingomonadales</taxon>
        <taxon>Sphingomonadaceae</taxon>
        <taxon>Novosphingobium</taxon>
    </lineage>
</organism>
<proteinExistence type="predicted"/>
<feature type="transmembrane region" description="Helical" evidence="1">
    <location>
        <begin position="94"/>
        <end position="114"/>
    </location>
</feature>
<evidence type="ECO:0008006" key="4">
    <source>
        <dbReference type="Google" id="ProtNLM"/>
    </source>
</evidence>
<reference evidence="2 3" key="1">
    <citation type="submission" date="2023-02" db="EMBL/GenBank/DDBJ databases">
        <title>Genome sequence of Novosphingobium humi KACC 19094.</title>
        <authorList>
            <person name="Kim S."/>
            <person name="Heo J."/>
            <person name="Kwon S.-W."/>
        </authorList>
    </citation>
    <scope>NUCLEOTIDE SEQUENCE [LARGE SCALE GENOMIC DNA]</scope>
    <source>
        <strain evidence="2 3">KACC 19094</strain>
        <plasmid evidence="2 3">unnamed1</plasmid>
    </source>
</reference>
<keyword evidence="1" id="KW-0472">Membrane</keyword>